<feature type="active site" evidence="5">
    <location>
        <position position="58"/>
    </location>
</feature>
<feature type="active site" evidence="5">
    <location>
        <position position="76"/>
    </location>
</feature>
<evidence type="ECO:0000256" key="7">
    <source>
        <dbReference type="SAM" id="MobiDB-lite"/>
    </source>
</evidence>
<dbReference type="PROSITE" id="PS00151">
    <property type="entry name" value="ACYLPHOSPHATASE_2"/>
    <property type="match status" value="1"/>
</dbReference>
<dbReference type="PROSITE" id="PS51160">
    <property type="entry name" value="ACYLPHOSPHATASE_3"/>
    <property type="match status" value="1"/>
</dbReference>
<evidence type="ECO:0000256" key="6">
    <source>
        <dbReference type="RuleBase" id="RU004168"/>
    </source>
</evidence>
<evidence type="ECO:0000313" key="10">
    <source>
        <dbReference type="Proteomes" id="UP001332931"/>
    </source>
</evidence>
<dbReference type="RefSeq" id="WP_330958454.1">
    <property type="nucleotide sequence ID" value="NZ_JAZGJQ010000007.1"/>
</dbReference>
<dbReference type="Gene3D" id="3.30.70.100">
    <property type="match status" value="1"/>
</dbReference>
<accession>A0ABU7RAW6</accession>
<dbReference type="InterPro" id="IPR020456">
    <property type="entry name" value="Acylphosphatase"/>
</dbReference>
<evidence type="ECO:0000256" key="3">
    <source>
        <dbReference type="ARBA" id="ARBA00015991"/>
    </source>
</evidence>
<protein>
    <recommendedName>
        <fullName evidence="3 5">acylphosphatase</fullName>
        <ecNumber evidence="2 5">3.6.1.7</ecNumber>
    </recommendedName>
</protein>
<dbReference type="Proteomes" id="UP001332931">
    <property type="component" value="Unassembled WGS sequence"/>
</dbReference>
<keyword evidence="10" id="KW-1185">Reference proteome</keyword>
<feature type="compositionally biased region" description="Gly residues" evidence="7">
    <location>
        <begin position="28"/>
        <end position="37"/>
    </location>
</feature>
<organism evidence="9 10">
    <name type="scientific">Olsenella absiana</name>
    <dbReference type="NCBI Taxonomy" id="3115222"/>
    <lineage>
        <taxon>Bacteria</taxon>
        <taxon>Bacillati</taxon>
        <taxon>Actinomycetota</taxon>
        <taxon>Coriobacteriia</taxon>
        <taxon>Coriobacteriales</taxon>
        <taxon>Atopobiaceae</taxon>
        <taxon>Olsenella</taxon>
    </lineage>
</organism>
<sequence>MLFRSGHTGDNDSRGGGSAGAGREKGHAGSGDAGRGGGEALRRLRLRFTGQVQGVGFRWNSQRVAREVGCTGWVRNEWDGSVRMELQGTDEQVSEFFGLFSKAYRQYPIEYTIPEKEEVPPVEDEPSFSVRY</sequence>
<proteinExistence type="inferred from homology"/>
<evidence type="ECO:0000259" key="8">
    <source>
        <dbReference type="PROSITE" id="PS51160"/>
    </source>
</evidence>
<dbReference type="EC" id="3.6.1.7" evidence="2 5"/>
<comment type="caution">
    <text evidence="9">The sequence shown here is derived from an EMBL/GenBank/DDBJ whole genome shotgun (WGS) entry which is preliminary data.</text>
</comment>
<dbReference type="InterPro" id="IPR036046">
    <property type="entry name" value="Acylphosphatase-like_dom_sf"/>
</dbReference>
<dbReference type="EMBL" id="JAZGJQ010000007">
    <property type="protein sequence ID" value="MEE6147685.1"/>
    <property type="molecule type" value="Genomic_DNA"/>
</dbReference>
<reference evidence="9 10" key="1">
    <citation type="submission" date="2024-01" db="EMBL/GenBank/DDBJ databases">
        <title>Description of Olsenella sp. nov., isolated from pig feces.</title>
        <authorList>
            <person name="Chang Y.-H."/>
        </authorList>
    </citation>
    <scope>NUCLEOTIDE SEQUENCE [LARGE SCALE GENOMIC DNA]</scope>
    <source>
        <strain evidence="9 10">YH-ols2223</strain>
    </source>
</reference>
<dbReference type="Pfam" id="PF00708">
    <property type="entry name" value="Acylphosphatase"/>
    <property type="match status" value="1"/>
</dbReference>
<keyword evidence="5" id="KW-0378">Hydrolase</keyword>
<evidence type="ECO:0000256" key="1">
    <source>
        <dbReference type="ARBA" id="ARBA00005614"/>
    </source>
</evidence>
<feature type="domain" description="Acylphosphatase-like" evidence="8">
    <location>
        <begin position="43"/>
        <end position="132"/>
    </location>
</feature>
<dbReference type="PANTHER" id="PTHR47268:SF4">
    <property type="entry name" value="ACYLPHOSPHATASE"/>
    <property type="match status" value="1"/>
</dbReference>
<evidence type="ECO:0000256" key="2">
    <source>
        <dbReference type="ARBA" id="ARBA00012150"/>
    </source>
</evidence>
<dbReference type="PANTHER" id="PTHR47268">
    <property type="entry name" value="ACYLPHOSPHATASE"/>
    <property type="match status" value="1"/>
</dbReference>
<comment type="similarity">
    <text evidence="1 6">Belongs to the acylphosphatase family.</text>
</comment>
<gene>
    <name evidence="9" type="ORF">VXJ25_06790</name>
</gene>
<dbReference type="InterPro" id="IPR017968">
    <property type="entry name" value="Acylphosphatase_CS"/>
</dbReference>
<evidence type="ECO:0000256" key="4">
    <source>
        <dbReference type="ARBA" id="ARBA00047645"/>
    </source>
</evidence>
<feature type="region of interest" description="Disordered" evidence="7">
    <location>
        <begin position="1"/>
        <end position="37"/>
    </location>
</feature>
<dbReference type="SUPFAM" id="SSF54975">
    <property type="entry name" value="Acylphosphatase/BLUF domain-like"/>
    <property type="match status" value="1"/>
</dbReference>
<dbReference type="PRINTS" id="PR00112">
    <property type="entry name" value="ACYLPHPHTASE"/>
</dbReference>
<comment type="catalytic activity">
    <reaction evidence="4 5">
        <text>an acyl phosphate + H2O = a carboxylate + phosphate + H(+)</text>
        <dbReference type="Rhea" id="RHEA:14965"/>
        <dbReference type="ChEBI" id="CHEBI:15377"/>
        <dbReference type="ChEBI" id="CHEBI:15378"/>
        <dbReference type="ChEBI" id="CHEBI:29067"/>
        <dbReference type="ChEBI" id="CHEBI:43474"/>
        <dbReference type="ChEBI" id="CHEBI:59918"/>
        <dbReference type="EC" id="3.6.1.7"/>
    </reaction>
</comment>
<evidence type="ECO:0000313" key="9">
    <source>
        <dbReference type="EMBL" id="MEE6147685.1"/>
    </source>
</evidence>
<dbReference type="InterPro" id="IPR001792">
    <property type="entry name" value="Acylphosphatase-like_dom"/>
</dbReference>
<name>A0ABU7RAW6_9ACTN</name>
<evidence type="ECO:0000256" key="5">
    <source>
        <dbReference type="PROSITE-ProRule" id="PRU00520"/>
    </source>
</evidence>